<evidence type="ECO:0000313" key="2">
    <source>
        <dbReference type="Proteomes" id="UP000664698"/>
    </source>
</evidence>
<organism evidence="1 2">
    <name type="scientific">Algoriphagus aestuariicola</name>
    <dbReference type="NCBI Taxonomy" id="1852016"/>
    <lineage>
        <taxon>Bacteria</taxon>
        <taxon>Pseudomonadati</taxon>
        <taxon>Bacteroidota</taxon>
        <taxon>Cytophagia</taxon>
        <taxon>Cytophagales</taxon>
        <taxon>Cyclobacteriaceae</taxon>
        <taxon>Algoriphagus</taxon>
    </lineage>
</organism>
<evidence type="ECO:0008006" key="3">
    <source>
        <dbReference type="Google" id="ProtNLM"/>
    </source>
</evidence>
<proteinExistence type="predicted"/>
<evidence type="ECO:0000313" key="1">
    <source>
        <dbReference type="EMBL" id="MBN7799534.1"/>
    </source>
</evidence>
<dbReference type="Proteomes" id="UP000664698">
    <property type="component" value="Unassembled WGS sequence"/>
</dbReference>
<sequence>MKQAILLIFLIAVSSCTDLDGSPTLSELEGKWVDQETKTDTLEFIRLEDGSALLRLGRGRELRNGYDLPKIGAGLYRFELKVKSISLHYSISSDSRFNEYFFEQRGSRLEIGRFYESENDDPVLTFKKID</sequence>
<dbReference type="PROSITE" id="PS51257">
    <property type="entry name" value="PROKAR_LIPOPROTEIN"/>
    <property type="match status" value="1"/>
</dbReference>
<name>A0ABS3BL33_9BACT</name>
<dbReference type="EMBL" id="JAFKCW010000001">
    <property type="protein sequence ID" value="MBN7799534.1"/>
    <property type="molecule type" value="Genomic_DNA"/>
</dbReference>
<reference evidence="1 2" key="1">
    <citation type="submission" date="2021-03" db="EMBL/GenBank/DDBJ databases">
        <title>novel species isolated from a fishpond in China.</title>
        <authorList>
            <person name="Lu H."/>
            <person name="Cai Z."/>
        </authorList>
    </citation>
    <scope>NUCLEOTIDE SEQUENCE [LARGE SCALE GENOMIC DNA]</scope>
    <source>
        <strain evidence="1 2">JCM 31546</strain>
    </source>
</reference>
<comment type="caution">
    <text evidence="1">The sequence shown here is derived from an EMBL/GenBank/DDBJ whole genome shotgun (WGS) entry which is preliminary data.</text>
</comment>
<accession>A0ABS3BL33</accession>
<protein>
    <recommendedName>
        <fullName evidence="3">DUF3876 domain-containing protein</fullName>
    </recommendedName>
</protein>
<keyword evidence="2" id="KW-1185">Reference proteome</keyword>
<gene>
    <name evidence="1" type="ORF">J0A67_01610</name>
</gene>
<dbReference type="RefSeq" id="WP_206567524.1">
    <property type="nucleotide sequence ID" value="NZ_JAFKCW010000001.1"/>
</dbReference>